<feature type="domain" description="NAD(P)-binding" evidence="1">
    <location>
        <begin position="8"/>
        <end position="188"/>
    </location>
</feature>
<evidence type="ECO:0000313" key="3">
    <source>
        <dbReference type="Proteomes" id="UP000254331"/>
    </source>
</evidence>
<gene>
    <name evidence="2" type="ORF">NCTC10376_03852</name>
</gene>
<dbReference type="InterPro" id="IPR016040">
    <property type="entry name" value="NAD(P)-bd_dom"/>
</dbReference>
<dbReference type="Pfam" id="PF13460">
    <property type="entry name" value="NAD_binding_10"/>
    <property type="match status" value="1"/>
</dbReference>
<dbReference type="SUPFAM" id="SSF51735">
    <property type="entry name" value="NAD(P)-binding Rossmann-fold domains"/>
    <property type="match status" value="1"/>
</dbReference>
<proteinExistence type="predicted"/>
<dbReference type="RefSeq" id="WP_087802441.1">
    <property type="nucleotide sequence ID" value="NZ_CAXOHZ010000001.1"/>
</dbReference>
<accession>A0A379FE84</accession>
<evidence type="ECO:0000313" key="2">
    <source>
        <dbReference type="EMBL" id="SUC17899.1"/>
    </source>
</evidence>
<dbReference type="Gene3D" id="3.40.50.720">
    <property type="entry name" value="NAD(P)-binding Rossmann-like Domain"/>
    <property type="match status" value="1"/>
</dbReference>
<dbReference type="Proteomes" id="UP000254331">
    <property type="component" value="Unassembled WGS sequence"/>
</dbReference>
<dbReference type="EMBL" id="UGTW01000001">
    <property type="protein sequence ID" value="SUC17899.1"/>
    <property type="molecule type" value="Genomic_DNA"/>
</dbReference>
<evidence type="ECO:0000259" key="1">
    <source>
        <dbReference type="Pfam" id="PF13460"/>
    </source>
</evidence>
<reference evidence="2 3" key="1">
    <citation type="submission" date="2018-06" db="EMBL/GenBank/DDBJ databases">
        <authorList>
            <consortium name="Pathogen Informatics"/>
            <person name="Doyle S."/>
        </authorList>
    </citation>
    <scope>NUCLEOTIDE SEQUENCE [LARGE SCALE GENOMIC DNA]</scope>
    <source>
        <strain evidence="2 3">NCTC10376</strain>
    </source>
</reference>
<dbReference type="AlphaFoldDB" id="A0A379FE84"/>
<sequence length="209" mass="22694">MKTWIIFGAGGKGVGAHIADIGVAQQRPIVALVRHQEAAKRLEKKGIKTVIGDAIDVKAVEAVLTLAGKEADIISTMGGENDYLAHRTVIDTAERMGFQRMLMVSSLGCGDSWVALSDRAKATFGQAVREKSLAEVWLQTSRFDYAIVRPGGLLNGEETGKAQLYQYEETHGLVNRRDVARLVTQLMDADLLDDQVYAVVEPGLVPTKS</sequence>
<organism evidence="2 3">
    <name type="scientific">Proteus vulgaris</name>
    <dbReference type="NCBI Taxonomy" id="585"/>
    <lineage>
        <taxon>Bacteria</taxon>
        <taxon>Pseudomonadati</taxon>
        <taxon>Pseudomonadota</taxon>
        <taxon>Gammaproteobacteria</taxon>
        <taxon>Enterobacterales</taxon>
        <taxon>Morganellaceae</taxon>
        <taxon>Proteus</taxon>
    </lineage>
</organism>
<protein>
    <submittedName>
        <fullName evidence="2">NADH-flavin reductase</fullName>
    </submittedName>
</protein>
<dbReference type="InterPro" id="IPR036291">
    <property type="entry name" value="NAD(P)-bd_dom_sf"/>
</dbReference>
<name>A0A379FE84_PROVU</name>
<dbReference type="PANTHER" id="PTHR15020">
    <property type="entry name" value="FLAVIN REDUCTASE-RELATED"/>
    <property type="match status" value="1"/>
</dbReference>
<dbReference type="PANTHER" id="PTHR15020:SF50">
    <property type="entry name" value="UPF0659 PROTEIN YMR090W"/>
    <property type="match status" value="1"/>
</dbReference>